<keyword evidence="2" id="KW-1133">Transmembrane helix</keyword>
<evidence type="ECO:0000256" key="2">
    <source>
        <dbReference type="SAM" id="Phobius"/>
    </source>
</evidence>
<dbReference type="EMBL" id="SOFP01000033">
    <property type="protein sequence ID" value="TFC16905.1"/>
    <property type="molecule type" value="Genomic_DNA"/>
</dbReference>
<feature type="region of interest" description="Disordered" evidence="1">
    <location>
        <begin position="324"/>
        <end position="346"/>
    </location>
</feature>
<keyword evidence="2" id="KW-0812">Transmembrane</keyword>
<protein>
    <submittedName>
        <fullName evidence="3">Uncharacterized protein</fullName>
    </submittedName>
</protein>
<comment type="caution">
    <text evidence="3">The sequence shown here is derived from an EMBL/GenBank/DDBJ whole genome shotgun (WGS) entry which is preliminary data.</text>
</comment>
<gene>
    <name evidence="3" type="ORF">E3O19_06515</name>
</gene>
<evidence type="ECO:0000256" key="1">
    <source>
        <dbReference type="SAM" id="MobiDB-lite"/>
    </source>
</evidence>
<name>A0A4R8WWN5_9MICO</name>
<organism evidence="3 4">
    <name type="scientific">Cryobacterium algoritolerans</name>
    <dbReference type="NCBI Taxonomy" id="1259184"/>
    <lineage>
        <taxon>Bacteria</taxon>
        <taxon>Bacillati</taxon>
        <taxon>Actinomycetota</taxon>
        <taxon>Actinomycetes</taxon>
        <taxon>Micrococcales</taxon>
        <taxon>Microbacteriaceae</taxon>
        <taxon>Cryobacterium</taxon>
    </lineage>
</organism>
<sequence>MPQLEPRFVAAFNRLYRPAESVVARPLEDFVGILPRPDRPPVESLPPVTVLRSVDLVNLTFRFVNLEVSADAAPHLARANPQSPAFLIVVFGPQHLLEQAFFDSAGPAFTDTSSSPPDVLPSSEAPAYPVKAILSGPSRLVFRVQDERIPYTENGLISALGRLSLSVVPHAETYSSLLTWEDVAQEFGAFRGRGRVVLAPQPWAENLPGAALTNLATYAGLQRMARQVEARFGAYSAVAAVTDRIGEVGDITQVTPVFRPGRRPRRRPPVPREPAGTETAIELPWRLQLSPHSGGAFAHSATEVEHAGRVELWHTRLGTRVESVPAQPGAPAEPGDAHPSVNETDPATKTVRAVWTREFDNPATPFESGKVTLPTESVGDLSTLPPFRASLSRRDRIQIVHLTSDARAPGMPVTWTPTPVTVNNLMLTALGGWLDSEVSFPRTNPFLTLQEWKHRVTLGRDHYVKVVYSGVLHPFGHRASLVKITERRVAEGDTHATLYQRIFVVVRQLERSFRASGTAVHDNRMPFRWVRILTESTPPLALPKTLYPGAGGEIFVPEIATREAIAGGVSPAGVTPFRFRMLASDVDNHLVEFEGPLVFIEESVFGGPVVAAAVNAANTAAGGGLAFPMRGQRIAYAPPGDPDDTTLVTESMVFDADLDATPAGRTGQNYILPVLRVATAAVPAMSAFTGQSAPLLLSYPDPYLQTAFTDPAKNGGEVFLQLALPTGAPAAAVTMEFNSQADRSGGFVSPSVDVTALARRVGPVGGDLGQLATNRANFNVGGMFGLDAAKLFGILPLAELLPTGSAGVLPKFVTQVVSTVTALQQAVGQAKDFATGQAQAFAAESAAVQQAVTDLATHAGTFLDAVTALAQPPHPEADFAGILGDLGTAAVSVRKALTDRSPALPLPRPVAEQTEALLSRLSQAADAAADVATLITGFYRGLAVPEVVNARLDWQTPLIDWPPAPGTKIFVPGGDKLLRLSSEVQAPLYGSDPTALVSCSLPPFDLRLMGSTHFITIRVAVMEFSVKPGHKPDVNVRLEGDGRGIEFAGPLGFVETLKSIIPFDGFSDPPFLDISTSGIRAGFDLAIPDLPMGIFALTNIHLGAELIVPFIGESLEFRFFFATRENPFRLQVAIFAGGGFFAITISPNGLKVIEAAFEFGAAVAMSFVVASGSLSVMAGIYFRLEITGTTQKVQLTGYFRARGEVDVLGLISACIELYLELSYIQEGENAKAIGKASISIEVSVCFLSFSVSVSCEKKFAGSTGDPTFLDMMGPYTDSRNRRLDPWQDYCQAFAAE</sequence>
<feature type="compositionally biased region" description="Basic residues" evidence="1">
    <location>
        <begin position="260"/>
        <end position="269"/>
    </location>
</feature>
<reference evidence="3 4" key="1">
    <citation type="submission" date="2019-03" db="EMBL/GenBank/DDBJ databases">
        <title>Genomics of glacier-inhabiting Cryobacterium strains.</title>
        <authorList>
            <person name="Liu Q."/>
            <person name="Xin Y.-H."/>
        </authorList>
    </citation>
    <scope>NUCLEOTIDE SEQUENCE [LARGE SCALE GENOMIC DNA]</scope>
    <source>
        <strain evidence="3 4">MDT1-3</strain>
    </source>
</reference>
<evidence type="ECO:0000313" key="4">
    <source>
        <dbReference type="Proteomes" id="UP000298412"/>
    </source>
</evidence>
<keyword evidence="4" id="KW-1185">Reference proteome</keyword>
<feature type="transmembrane region" description="Helical" evidence="2">
    <location>
        <begin position="1132"/>
        <end position="1153"/>
    </location>
</feature>
<proteinExistence type="predicted"/>
<keyword evidence="2" id="KW-0472">Membrane</keyword>
<accession>A0A4R8WWN5</accession>
<dbReference type="OrthoDB" id="516973at2"/>
<evidence type="ECO:0000313" key="3">
    <source>
        <dbReference type="EMBL" id="TFC16905.1"/>
    </source>
</evidence>
<feature type="transmembrane region" description="Helical" evidence="2">
    <location>
        <begin position="1090"/>
        <end position="1111"/>
    </location>
</feature>
<dbReference type="RefSeq" id="WP_134566331.1">
    <property type="nucleotide sequence ID" value="NZ_SOFP01000033.1"/>
</dbReference>
<dbReference type="Proteomes" id="UP000298412">
    <property type="component" value="Unassembled WGS sequence"/>
</dbReference>
<feature type="transmembrane region" description="Helical" evidence="2">
    <location>
        <begin position="1159"/>
        <end position="1182"/>
    </location>
</feature>
<feature type="region of interest" description="Disordered" evidence="1">
    <location>
        <begin position="257"/>
        <end position="278"/>
    </location>
</feature>